<keyword evidence="9" id="KW-1015">Disulfide bond</keyword>
<dbReference type="GO" id="GO:0016052">
    <property type="term" value="P:carbohydrate catabolic process"/>
    <property type="evidence" value="ECO:0007669"/>
    <property type="project" value="TreeGrafter"/>
</dbReference>
<dbReference type="InterPro" id="IPR018077">
    <property type="entry name" value="Glyco_hydro_fam25_subgr"/>
</dbReference>
<evidence type="ECO:0000256" key="3">
    <source>
        <dbReference type="ARBA" id="ARBA00010646"/>
    </source>
</evidence>
<dbReference type="EMBL" id="VFOZ01000001">
    <property type="protein sequence ID" value="TQL96134.1"/>
    <property type="molecule type" value="Genomic_DNA"/>
</dbReference>
<dbReference type="Pfam" id="PF01183">
    <property type="entry name" value="Glyco_hydro_25"/>
    <property type="match status" value="1"/>
</dbReference>
<comment type="function">
    <text evidence="11">This enzyme has both lysozyme (acetylmuramidase) and diacetylmuramidase activities.</text>
</comment>
<dbReference type="EC" id="3.2.1.17" evidence="4"/>
<dbReference type="GO" id="GO:0016998">
    <property type="term" value="P:cell wall macromolecule catabolic process"/>
    <property type="evidence" value="ECO:0007669"/>
    <property type="project" value="InterPro"/>
</dbReference>
<dbReference type="SUPFAM" id="SSF51445">
    <property type="entry name" value="(Trans)glycosidases"/>
    <property type="match status" value="1"/>
</dbReference>
<accession>A0A543CGA3</accession>
<keyword evidence="15" id="KW-1185">Reference proteome</keyword>
<dbReference type="InterPro" id="IPR002053">
    <property type="entry name" value="Glyco_hydro_25"/>
</dbReference>
<dbReference type="PROSITE" id="PS51257">
    <property type="entry name" value="PROKAR_LIPOPROTEIN"/>
    <property type="match status" value="1"/>
</dbReference>
<proteinExistence type="inferred from homology"/>
<dbReference type="RefSeq" id="WP_185792095.1">
    <property type="nucleotide sequence ID" value="NZ_VFOZ01000001.1"/>
</dbReference>
<evidence type="ECO:0000256" key="1">
    <source>
        <dbReference type="ARBA" id="ARBA00000632"/>
    </source>
</evidence>
<dbReference type="GO" id="GO:0005576">
    <property type="term" value="C:extracellular region"/>
    <property type="evidence" value="ECO:0007669"/>
    <property type="project" value="UniProtKB-SubCell"/>
</dbReference>
<dbReference type="PANTHER" id="PTHR34135:SF2">
    <property type="entry name" value="LYSOZYME"/>
    <property type="match status" value="1"/>
</dbReference>
<keyword evidence="10" id="KW-0326">Glycosidase</keyword>
<dbReference type="Proteomes" id="UP000316096">
    <property type="component" value="Unassembled WGS sequence"/>
</dbReference>
<evidence type="ECO:0000256" key="8">
    <source>
        <dbReference type="ARBA" id="ARBA00022801"/>
    </source>
</evidence>
<comment type="catalytic activity">
    <reaction evidence="1">
        <text>Hydrolysis of (1-&gt;4)-beta-linkages between N-acetylmuramic acid and N-acetyl-D-glucosamine residues in a peptidoglycan and between N-acetyl-D-glucosamine residues in chitodextrins.</text>
        <dbReference type="EC" id="3.2.1.17"/>
    </reaction>
</comment>
<dbReference type="PANTHER" id="PTHR34135">
    <property type="entry name" value="LYSOZYME"/>
    <property type="match status" value="1"/>
</dbReference>
<dbReference type="GO" id="GO:0003796">
    <property type="term" value="F:lysozyme activity"/>
    <property type="evidence" value="ECO:0007669"/>
    <property type="project" value="UniProtKB-EC"/>
</dbReference>
<dbReference type="PROSITE" id="PS51904">
    <property type="entry name" value="GLYCOSYL_HYDROL_F25_2"/>
    <property type="match status" value="1"/>
</dbReference>
<evidence type="ECO:0000256" key="13">
    <source>
        <dbReference type="SAM" id="SignalP"/>
    </source>
</evidence>
<comment type="caution">
    <text evidence="14">The sequence shown here is derived from an EMBL/GenBank/DDBJ whole genome shotgun (WGS) entry which is preliminary data.</text>
</comment>
<gene>
    <name evidence="14" type="ORF">FB559_1655</name>
</gene>
<dbReference type="GO" id="GO:0031640">
    <property type="term" value="P:killing of cells of another organism"/>
    <property type="evidence" value="ECO:0007669"/>
    <property type="project" value="UniProtKB-KW"/>
</dbReference>
<comment type="similarity">
    <text evidence="3">Belongs to the glycosyl hydrolase 25 family.</text>
</comment>
<feature type="signal peptide" evidence="13">
    <location>
        <begin position="1"/>
        <end position="21"/>
    </location>
</feature>
<feature type="chain" id="PRO_5022233710" description="lysozyme" evidence="13">
    <location>
        <begin position="22"/>
        <end position="272"/>
    </location>
</feature>
<dbReference type="AlphaFoldDB" id="A0A543CGA3"/>
<evidence type="ECO:0000256" key="12">
    <source>
        <dbReference type="SAM" id="MobiDB-lite"/>
    </source>
</evidence>
<comment type="subcellular location">
    <subcellularLocation>
        <location evidence="2">Secreted</location>
    </subcellularLocation>
</comment>
<evidence type="ECO:0000256" key="10">
    <source>
        <dbReference type="ARBA" id="ARBA00023295"/>
    </source>
</evidence>
<keyword evidence="7" id="KW-0081">Bacteriolytic enzyme</keyword>
<keyword evidence="6" id="KW-0929">Antimicrobial</keyword>
<keyword evidence="13" id="KW-0732">Signal</keyword>
<keyword evidence="8" id="KW-0378">Hydrolase</keyword>
<feature type="region of interest" description="Disordered" evidence="12">
    <location>
        <begin position="33"/>
        <end position="54"/>
    </location>
</feature>
<dbReference type="GO" id="GO:0042742">
    <property type="term" value="P:defense response to bacterium"/>
    <property type="evidence" value="ECO:0007669"/>
    <property type="project" value="UniProtKB-KW"/>
</dbReference>
<evidence type="ECO:0000256" key="11">
    <source>
        <dbReference type="ARBA" id="ARBA00055588"/>
    </source>
</evidence>
<evidence type="ECO:0000256" key="2">
    <source>
        <dbReference type="ARBA" id="ARBA00004613"/>
    </source>
</evidence>
<evidence type="ECO:0000256" key="5">
    <source>
        <dbReference type="ARBA" id="ARBA00022525"/>
    </source>
</evidence>
<reference evidence="14 15" key="1">
    <citation type="submission" date="2019-06" db="EMBL/GenBank/DDBJ databases">
        <title>Sequencing the genomes of 1000 actinobacteria strains.</title>
        <authorList>
            <person name="Klenk H.-P."/>
        </authorList>
    </citation>
    <scope>NUCLEOTIDE SEQUENCE [LARGE SCALE GENOMIC DNA]</scope>
    <source>
        <strain evidence="14 15">DSM 102200</strain>
    </source>
</reference>
<organism evidence="14 15">
    <name type="scientific">Actinoallomurus bryophytorum</name>
    <dbReference type="NCBI Taxonomy" id="1490222"/>
    <lineage>
        <taxon>Bacteria</taxon>
        <taxon>Bacillati</taxon>
        <taxon>Actinomycetota</taxon>
        <taxon>Actinomycetes</taxon>
        <taxon>Streptosporangiales</taxon>
        <taxon>Thermomonosporaceae</taxon>
        <taxon>Actinoallomurus</taxon>
    </lineage>
</organism>
<evidence type="ECO:0000256" key="9">
    <source>
        <dbReference type="ARBA" id="ARBA00023157"/>
    </source>
</evidence>
<evidence type="ECO:0000313" key="14">
    <source>
        <dbReference type="EMBL" id="TQL96134.1"/>
    </source>
</evidence>
<name>A0A543CGA3_9ACTN</name>
<evidence type="ECO:0000256" key="7">
    <source>
        <dbReference type="ARBA" id="ARBA00022638"/>
    </source>
</evidence>
<dbReference type="InterPro" id="IPR017853">
    <property type="entry name" value="GH"/>
</dbReference>
<evidence type="ECO:0000256" key="6">
    <source>
        <dbReference type="ARBA" id="ARBA00022529"/>
    </source>
</evidence>
<sequence>MRTPRSHRLVLTVIGAGTALACGALTGCSSGSSAVPSRHETAPATVPQDSTVRSAATPKGLVPGVDVSAYQPHVDWASVKAKGAKFAYVKATEGVKYKSSTFSSQYTGSRSAGLAHGAYHFATPNTASGVAQADYFVAHGGGGKADGHTLPGVLDIENNPYGKDKCYGMSHAKMNSWITAFLHEYRARTGRHAVINTFKDWWIACTGNAGAKSGSTFGATYPLWVNDHKASATGVPVPSAWKSYTVWQWTDKGTYGDEDYIKSSTVYKKLLA</sequence>
<dbReference type="FunFam" id="3.20.20.80:FF:000060">
    <property type="entry name" value="Lysozyme M1"/>
    <property type="match status" value="1"/>
</dbReference>
<dbReference type="Gene3D" id="3.20.20.80">
    <property type="entry name" value="Glycosidases"/>
    <property type="match status" value="1"/>
</dbReference>
<protein>
    <recommendedName>
        <fullName evidence="4">lysozyme</fullName>
        <ecNumber evidence="4">3.2.1.17</ecNumber>
    </recommendedName>
</protein>
<keyword evidence="5" id="KW-0964">Secreted</keyword>
<evidence type="ECO:0000256" key="4">
    <source>
        <dbReference type="ARBA" id="ARBA00012732"/>
    </source>
</evidence>
<dbReference type="GO" id="GO:0009253">
    <property type="term" value="P:peptidoglycan catabolic process"/>
    <property type="evidence" value="ECO:0007669"/>
    <property type="project" value="InterPro"/>
</dbReference>
<evidence type="ECO:0000313" key="15">
    <source>
        <dbReference type="Proteomes" id="UP000316096"/>
    </source>
</evidence>
<dbReference type="SMART" id="SM00641">
    <property type="entry name" value="Glyco_25"/>
    <property type="match status" value="1"/>
</dbReference>